<comment type="subcellular location">
    <subcellularLocation>
        <location evidence="1">Cell inner membrane</location>
        <topology evidence="1">Lipid-anchor</topology>
    </subcellularLocation>
</comment>
<keyword evidence="10" id="KW-0449">Lipoprotein</keyword>
<dbReference type="InterPro" id="IPR028082">
    <property type="entry name" value="Peripla_BP_I"/>
</dbReference>
<evidence type="ECO:0000256" key="2">
    <source>
        <dbReference type="ARBA" id="ARBA00008610"/>
    </source>
</evidence>
<evidence type="ECO:0000256" key="6">
    <source>
        <dbReference type="ARBA" id="ARBA00022519"/>
    </source>
</evidence>
<keyword evidence="4" id="KW-0813">Transport</keyword>
<keyword evidence="11" id="KW-0812">Transmembrane</keyword>
<keyword evidence="14" id="KW-1185">Reference proteome</keyword>
<dbReference type="PANTHER" id="PTHR34296:SF2">
    <property type="entry name" value="ABC TRANSPORTER GUANOSINE-BINDING PROTEIN NUPN"/>
    <property type="match status" value="1"/>
</dbReference>
<keyword evidence="5" id="KW-1003">Cell membrane</keyword>
<dbReference type="OrthoDB" id="356014at2"/>
<dbReference type="Pfam" id="PF02608">
    <property type="entry name" value="Bmp"/>
    <property type="match status" value="1"/>
</dbReference>
<comment type="similarity">
    <text evidence="2">Belongs to the BMP lipoprotein family.</text>
</comment>
<dbReference type="InterPro" id="IPR050957">
    <property type="entry name" value="BMP_lipoprotein"/>
</dbReference>
<organism evidence="13 14">
    <name type="scientific">Borrelia duttonii (strain Ly)</name>
    <dbReference type="NCBI Taxonomy" id="412419"/>
    <lineage>
        <taxon>Bacteria</taxon>
        <taxon>Pseudomonadati</taxon>
        <taxon>Spirochaetota</taxon>
        <taxon>Spirochaetia</taxon>
        <taxon>Spirochaetales</taxon>
        <taxon>Borreliaceae</taxon>
        <taxon>Borrelia</taxon>
    </lineage>
</organism>
<feature type="transmembrane region" description="Helical" evidence="11">
    <location>
        <begin position="20"/>
        <end position="39"/>
    </location>
</feature>
<dbReference type="PANTHER" id="PTHR34296">
    <property type="entry name" value="TRANSCRIPTIONAL ACTIVATOR PROTEIN MED"/>
    <property type="match status" value="1"/>
</dbReference>
<name>B5RLE5_BORDL</name>
<evidence type="ECO:0000256" key="9">
    <source>
        <dbReference type="ARBA" id="ARBA00023139"/>
    </source>
</evidence>
<dbReference type="Proteomes" id="UP000000611">
    <property type="component" value="Chromosome"/>
</dbReference>
<keyword evidence="8 11" id="KW-0472">Membrane</keyword>
<gene>
    <name evidence="13" type="primary">tpn38b</name>
    <name evidence="13" type="ordered locus">BDU_322</name>
</gene>
<evidence type="ECO:0000256" key="11">
    <source>
        <dbReference type="SAM" id="Phobius"/>
    </source>
</evidence>
<sequence>MYFMRKRCFVFVSKSFFFRIFWIVISLICLFLFVYINFFKARGLKFSSNRKIALFIPGSITGSPSYKAMYDCLIEFQNSRSDIDIELFESGFNQHEWIELLEKLLNSKNYDFLITTNNVMQGIIDKVSRNYPYTKFLLFDSLVKNTNPQVYSLSYNVAEEAYLLGYYVGLFLKDSNLANQNVALIAGQEYPVMNNYIFPYFKNGIKEVLDSEVFFRTLGNWHDSNRVKVLTESLILDSKVSVILPIVGAAIKGVLSAVRKHGVFVVLFDGEDYLDNKENIIGSGITNQRLFLEEVLSKAIKDEIQYGTYRVLGFKDKGVSFNLLNKFYLESIGLDLKEKLEEKMREMNDTEIKINLE</sequence>
<keyword evidence="6" id="KW-0997">Cell inner membrane</keyword>
<evidence type="ECO:0000256" key="10">
    <source>
        <dbReference type="ARBA" id="ARBA00023288"/>
    </source>
</evidence>
<evidence type="ECO:0000256" key="4">
    <source>
        <dbReference type="ARBA" id="ARBA00022448"/>
    </source>
</evidence>
<evidence type="ECO:0000313" key="13">
    <source>
        <dbReference type="EMBL" id="ACH93274.1"/>
    </source>
</evidence>
<proteinExistence type="inferred from homology"/>
<evidence type="ECO:0000256" key="3">
    <source>
        <dbReference type="ARBA" id="ARBA00011245"/>
    </source>
</evidence>
<dbReference type="SUPFAM" id="SSF53822">
    <property type="entry name" value="Periplasmic binding protein-like I"/>
    <property type="match status" value="1"/>
</dbReference>
<feature type="domain" description="ABC transporter substrate-binding protein PnrA-like" evidence="12">
    <location>
        <begin position="51"/>
        <end position="344"/>
    </location>
</feature>
<evidence type="ECO:0000259" key="12">
    <source>
        <dbReference type="Pfam" id="PF02608"/>
    </source>
</evidence>
<dbReference type="eggNOG" id="COG1744">
    <property type="taxonomic scope" value="Bacteria"/>
</dbReference>
<dbReference type="KEGG" id="bdu:BDU_322"/>
<dbReference type="EMBL" id="CP000976">
    <property type="protein sequence ID" value="ACH93274.1"/>
    <property type="molecule type" value="Genomic_DNA"/>
</dbReference>
<evidence type="ECO:0000256" key="8">
    <source>
        <dbReference type="ARBA" id="ARBA00023136"/>
    </source>
</evidence>
<dbReference type="AlphaFoldDB" id="B5RLE5"/>
<protein>
    <submittedName>
        <fullName evidence="13">Exported protein</fullName>
    </submittedName>
</protein>
<evidence type="ECO:0000313" key="14">
    <source>
        <dbReference type="Proteomes" id="UP000000611"/>
    </source>
</evidence>
<dbReference type="HOGENOM" id="CLU_038813_0_1_12"/>
<keyword evidence="7" id="KW-0732">Signal</keyword>
<dbReference type="GO" id="GO:0005886">
    <property type="term" value="C:plasma membrane"/>
    <property type="evidence" value="ECO:0007669"/>
    <property type="project" value="UniProtKB-SubCell"/>
</dbReference>
<evidence type="ECO:0000256" key="7">
    <source>
        <dbReference type="ARBA" id="ARBA00022729"/>
    </source>
</evidence>
<keyword evidence="11" id="KW-1133">Transmembrane helix</keyword>
<keyword evidence="9" id="KW-0564">Palmitate</keyword>
<dbReference type="STRING" id="412419.BDU_322"/>
<accession>B5RLE5</accession>
<dbReference type="InterPro" id="IPR003760">
    <property type="entry name" value="PnrA-like"/>
</dbReference>
<evidence type="ECO:0000256" key="1">
    <source>
        <dbReference type="ARBA" id="ARBA00004519"/>
    </source>
</evidence>
<comment type="subunit">
    <text evidence="3">Monomer.</text>
</comment>
<dbReference type="Gene3D" id="3.40.50.2300">
    <property type="match status" value="2"/>
</dbReference>
<evidence type="ECO:0000256" key="5">
    <source>
        <dbReference type="ARBA" id="ARBA00022475"/>
    </source>
</evidence>
<reference evidence="13 14" key="1">
    <citation type="journal article" date="2008" name="PLoS Genet.">
        <title>The genome of Borrelia recurrentis, the agent of deadly louse-borne relapsing fever, is a degraded subset of tick-borne Borrelia duttonii.</title>
        <authorList>
            <person name="Lescot M."/>
            <person name="Audic S."/>
            <person name="Robert C."/>
            <person name="Nguyen T.T."/>
            <person name="Blanc G."/>
            <person name="Cutler S.J."/>
            <person name="Wincker P."/>
            <person name="Couloux A."/>
            <person name="Claverie J.-M."/>
            <person name="Raoult D."/>
            <person name="Drancourt M."/>
        </authorList>
    </citation>
    <scope>NUCLEOTIDE SEQUENCE [LARGE SCALE GENOMIC DNA]</scope>
    <source>
        <strain evidence="13 14">Ly</strain>
    </source>
</reference>